<evidence type="ECO:0000313" key="1">
    <source>
        <dbReference type="EMBL" id="MCL1044703.1"/>
    </source>
</evidence>
<accession>A0ABT0KLJ3</accession>
<name>A0ABT0KLJ3_9GAMM</name>
<comment type="caution">
    <text evidence="1">The sequence shown here is derived from an EMBL/GenBank/DDBJ whole genome shotgun (WGS) entry which is preliminary data.</text>
</comment>
<sequence>MTIELTSDEQMVLERVVAKPELQPHFFGKIKNLKWFGALKEKGLLEPSLNPLPVNTEGDYWSVPSWPLTEYLVRSAEVLLLEENVEHAKAYLTLIREVAAYAKVNGDGNHRTWWQFSKVLKLLPVALVSPEDIELCDFWLGDRFDRFLIAKELGEWLELLLDAPDEHSHQLAMLLLDKLFLVAESQSKYDANKKEPTIRIDKYWAGKLVEKVASKAGAVLGQQAVELFEVRLCQILDISGNDKWSVIWRHAIEKHEQDSGRDDLVDILLDAYRDAFLAWYQGERGADTEANLQNALDSPYQVIQRTAIYVAYEKYWLLHPDTVAKIITPAFFKDKYRYELWTLLNKHFNEFDEPLKQSTLQIIDDQSFFDDDGNVEKRPTAYHQSLWYSAIKDNDASAKALYDKCVGVTEKEPEHPSFSSYSSVSVGTHESPVSLVELKVMLQEPEKMVNFLNDYDHVGHFNEPGIEGLVKAFGELIEAEGKEIFNHCQHLLLLKPHYLHEIFAAFDRFWNAKQELDWPTIWPKLLNFAYETLIQDGFWSTPVNEPYGVFIGDSHWVVSKLGYLIQAGCKKDNHALGIANIGAAKKVIELILQRQPGEEFELDADAVSVAINSPRGRCLEAYINLALYECRNLKANTADHTAAWQSYEAVFWCELNKPDNDEFEFAALAPMYLSNFLYLSDTWLSANLEQIFGEKCSQRWICALQGYSYVNGFHDEVYSLFKRKQFFENLLDSPHLNDEIKDRYIQFIGYCHIHNKERLGADGDPLSLLLDRCHYKELKKLIWQLWSIHDDDKLESNELVYKLWPTLVARAAQGDKEGQLLASKLCLWIVYIDELDADTISWLSTIAPYAGKDYNADTFLEGLARLSGTYPLEVAEIWKLMLTNYSTVFADESIQTLFNNIYAASKDGQRAARDIADLYLKFGASGIVNIYRQLVEAM</sequence>
<dbReference type="EMBL" id="JAKIKU010000002">
    <property type="protein sequence ID" value="MCL1044703.1"/>
    <property type="molecule type" value="Genomic_DNA"/>
</dbReference>
<gene>
    <name evidence="1" type="ORF">L2737_05090</name>
</gene>
<evidence type="ECO:0000313" key="2">
    <source>
        <dbReference type="Proteomes" id="UP001202134"/>
    </source>
</evidence>
<dbReference type="RefSeq" id="WP_248954980.1">
    <property type="nucleotide sequence ID" value="NZ_JAKIKU010000002.1"/>
</dbReference>
<reference evidence="1 2" key="1">
    <citation type="submission" date="2022-01" db="EMBL/GenBank/DDBJ databases">
        <title>Whole genome-based taxonomy of the Shewanellaceae.</title>
        <authorList>
            <person name="Martin-Rodriguez A.J."/>
        </authorList>
    </citation>
    <scope>NUCLEOTIDE SEQUENCE [LARGE SCALE GENOMIC DNA]</scope>
    <source>
        <strain evidence="1 2">DSM 24955</strain>
    </source>
</reference>
<organism evidence="1 2">
    <name type="scientific">Shewanella electrodiphila</name>
    <dbReference type="NCBI Taxonomy" id="934143"/>
    <lineage>
        <taxon>Bacteria</taxon>
        <taxon>Pseudomonadati</taxon>
        <taxon>Pseudomonadota</taxon>
        <taxon>Gammaproteobacteria</taxon>
        <taxon>Alteromonadales</taxon>
        <taxon>Shewanellaceae</taxon>
        <taxon>Shewanella</taxon>
    </lineage>
</organism>
<dbReference type="Proteomes" id="UP001202134">
    <property type="component" value="Unassembled WGS sequence"/>
</dbReference>
<evidence type="ECO:0008006" key="3">
    <source>
        <dbReference type="Google" id="ProtNLM"/>
    </source>
</evidence>
<proteinExistence type="predicted"/>
<protein>
    <recommendedName>
        <fullName evidence="3">DUF4020 domain-containing protein</fullName>
    </recommendedName>
</protein>
<keyword evidence="2" id="KW-1185">Reference proteome</keyword>